<sequence length="254" mass="29346">MLPVLSLEVVDDSGNAKAEDPPTTTEMGSRGSKEARIFNLIGKSDKGGNGRSAFVTVICEREGSYTEYKKLIRRKISSSVKCECLFRLRGYLLIVRDWSLRVADGTHNHYMAEVFERKSIEGSRTEMQHHLKSVVENEYVYHCRNYPDFVDVDDILWVHPNGIKLFNTFSTMIVLDSTYKSNKYCLLLLEFICNTSTQLTFSIGFAYMMSKKEDNVTWTLERCRELLHSKAIYPKVVVTDWDNALMKCCRYHFP</sequence>
<dbReference type="PANTHER" id="PTHR47718">
    <property type="entry name" value="OS01G0519700 PROTEIN"/>
    <property type="match status" value="1"/>
</dbReference>
<dbReference type="AlphaFoldDB" id="A2Q3C7"/>
<dbReference type="EMBL" id="AC155880">
    <property type="protein sequence ID" value="ABN08127.1"/>
    <property type="molecule type" value="Genomic_DNA"/>
</dbReference>
<dbReference type="PANTHER" id="PTHR47718:SF10">
    <property type="entry name" value="PROTEIN FAR1-RELATED SEQUENCE"/>
    <property type="match status" value="1"/>
</dbReference>
<protein>
    <recommendedName>
        <fullName evidence="1">MULE transposase domain-containing protein</fullName>
    </recommendedName>
</protein>
<accession>A2Q3C7</accession>
<proteinExistence type="predicted"/>
<name>A2Q3C7_MEDTR</name>
<reference evidence="2" key="1">
    <citation type="submission" date="2005-04" db="EMBL/GenBank/DDBJ databases">
        <authorList>
            <person name="Town C.D."/>
        </authorList>
    </citation>
    <scope>NUCLEOTIDE SEQUENCE</scope>
</reference>
<dbReference type="Pfam" id="PF10551">
    <property type="entry name" value="MULE"/>
    <property type="match status" value="1"/>
</dbReference>
<dbReference type="InterPro" id="IPR018289">
    <property type="entry name" value="MULE_transposase_dom"/>
</dbReference>
<gene>
    <name evidence="2" type="ORF">MtrDRAFT_AC155880g27v2</name>
</gene>
<evidence type="ECO:0000313" key="2">
    <source>
        <dbReference type="EMBL" id="ABN08127.1"/>
    </source>
</evidence>
<evidence type="ECO:0000259" key="1">
    <source>
        <dbReference type="Pfam" id="PF10551"/>
    </source>
</evidence>
<feature type="domain" description="MULE transposase" evidence="1">
    <location>
        <begin position="173"/>
        <end position="254"/>
    </location>
</feature>
<reference evidence="2" key="2">
    <citation type="submission" date="2007-03" db="EMBL/GenBank/DDBJ databases">
        <authorList>
            <consortium name="The International Medicago Genome Annotation Group"/>
        </authorList>
    </citation>
    <scope>NUCLEOTIDE SEQUENCE</scope>
</reference>
<organism evidence="2">
    <name type="scientific">Medicago truncatula</name>
    <name type="common">Barrel medic</name>
    <name type="synonym">Medicago tribuloides</name>
    <dbReference type="NCBI Taxonomy" id="3880"/>
    <lineage>
        <taxon>Eukaryota</taxon>
        <taxon>Viridiplantae</taxon>
        <taxon>Streptophyta</taxon>
        <taxon>Embryophyta</taxon>
        <taxon>Tracheophyta</taxon>
        <taxon>Spermatophyta</taxon>
        <taxon>Magnoliopsida</taxon>
        <taxon>eudicotyledons</taxon>
        <taxon>Gunneridae</taxon>
        <taxon>Pentapetalae</taxon>
        <taxon>rosids</taxon>
        <taxon>fabids</taxon>
        <taxon>Fabales</taxon>
        <taxon>Fabaceae</taxon>
        <taxon>Papilionoideae</taxon>
        <taxon>50 kb inversion clade</taxon>
        <taxon>NPAAA clade</taxon>
        <taxon>Hologalegina</taxon>
        <taxon>IRL clade</taxon>
        <taxon>Trifolieae</taxon>
        <taxon>Medicago</taxon>
    </lineage>
</organism>